<dbReference type="RefSeq" id="WP_135261322.1">
    <property type="nucleotide sequence ID" value="NZ_SMLM01000001.1"/>
</dbReference>
<evidence type="ECO:0000313" key="1">
    <source>
        <dbReference type="EMBL" id="TFZ05241.1"/>
    </source>
</evidence>
<dbReference type="Proteomes" id="UP000298180">
    <property type="component" value="Unassembled WGS sequence"/>
</dbReference>
<keyword evidence="2" id="KW-1185">Reference proteome</keyword>
<protein>
    <submittedName>
        <fullName evidence="1">Uncharacterized protein</fullName>
    </submittedName>
</protein>
<accession>A0A4Z0C1Y4</accession>
<sequence>MNTPMTTRRNLVTLVQILARMERSSVPVDADQYRSVIEHLKDELLGHPHDAGLEALLAAVPEFAELYENLQYEYAGLCRSPLEAGVRAEQAARAAIAAAARKDTPTA</sequence>
<comment type="caution">
    <text evidence="1">The sequence shown here is derived from an EMBL/GenBank/DDBJ whole genome shotgun (WGS) entry which is preliminary data.</text>
</comment>
<name>A0A4Z0C1Y4_9BURK</name>
<proteinExistence type="predicted"/>
<organism evidence="1 2">
    <name type="scientific">Ramlibacter henchirensis</name>
    <dbReference type="NCBI Taxonomy" id="204072"/>
    <lineage>
        <taxon>Bacteria</taxon>
        <taxon>Pseudomonadati</taxon>
        <taxon>Pseudomonadota</taxon>
        <taxon>Betaproteobacteria</taxon>
        <taxon>Burkholderiales</taxon>
        <taxon>Comamonadaceae</taxon>
        <taxon>Ramlibacter</taxon>
    </lineage>
</organism>
<dbReference type="OrthoDB" id="8907786at2"/>
<dbReference type="EMBL" id="SMLM01000001">
    <property type="protein sequence ID" value="TFZ05241.1"/>
    <property type="molecule type" value="Genomic_DNA"/>
</dbReference>
<evidence type="ECO:0000313" key="2">
    <source>
        <dbReference type="Proteomes" id="UP000298180"/>
    </source>
</evidence>
<dbReference type="AlphaFoldDB" id="A0A4Z0C1Y4"/>
<reference evidence="1 2" key="1">
    <citation type="submission" date="2019-03" db="EMBL/GenBank/DDBJ databases">
        <title>Ramlibacter henchirensis DSM 14656, whole genome shotgun sequence.</title>
        <authorList>
            <person name="Zhang X."/>
            <person name="Feng G."/>
            <person name="Zhu H."/>
        </authorList>
    </citation>
    <scope>NUCLEOTIDE SEQUENCE [LARGE SCALE GENOMIC DNA]</scope>
    <source>
        <strain evidence="1 2">DSM 14656</strain>
    </source>
</reference>
<gene>
    <name evidence="1" type="ORF">EZ313_00755</name>
</gene>